<gene>
    <name evidence="1" type="ORF">GMARGA_LOCUS36922</name>
</gene>
<dbReference type="Proteomes" id="UP000789901">
    <property type="component" value="Unassembled WGS sequence"/>
</dbReference>
<accession>A0ABN7WZ13</accession>
<feature type="non-terminal residue" evidence="1">
    <location>
        <position position="1"/>
    </location>
</feature>
<name>A0ABN7WZ13_GIGMA</name>
<feature type="non-terminal residue" evidence="1">
    <location>
        <position position="47"/>
    </location>
</feature>
<sequence length="47" mass="5681">HTDLIKHYISMKNALPIKYNLYRYSPAKKQIIKTKINRILREDLIQP</sequence>
<evidence type="ECO:0000313" key="2">
    <source>
        <dbReference type="Proteomes" id="UP000789901"/>
    </source>
</evidence>
<proteinExistence type="predicted"/>
<protein>
    <submittedName>
        <fullName evidence="1">20972_t:CDS:1</fullName>
    </submittedName>
</protein>
<dbReference type="EMBL" id="CAJVQB010074786">
    <property type="protein sequence ID" value="CAG8844135.1"/>
    <property type="molecule type" value="Genomic_DNA"/>
</dbReference>
<comment type="caution">
    <text evidence="1">The sequence shown here is derived from an EMBL/GenBank/DDBJ whole genome shotgun (WGS) entry which is preliminary data.</text>
</comment>
<evidence type="ECO:0000313" key="1">
    <source>
        <dbReference type="EMBL" id="CAG8844135.1"/>
    </source>
</evidence>
<keyword evidence="2" id="KW-1185">Reference proteome</keyword>
<organism evidence="1 2">
    <name type="scientific">Gigaspora margarita</name>
    <dbReference type="NCBI Taxonomy" id="4874"/>
    <lineage>
        <taxon>Eukaryota</taxon>
        <taxon>Fungi</taxon>
        <taxon>Fungi incertae sedis</taxon>
        <taxon>Mucoromycota</taxon>
        <taxon>Glomeromycotina</taxon>
        <taxon>Glomeromycetes</taxon>
        <taxon>Diversisporales</taxon>
        <taxon>Gigasporaceae</taxon>
        <taxon>Gigaspora</taxon>
    </lineage>
</organism>
<reference evidence="1 2" key="1">
    <citation type="submission" date="2021-06" db="EMBL/GenBank/DDBJ databases">
        <authorList>
            <person name="Kallberg Y."/>
            <person name="Tangrot J."/>
            <person name="Rosling A."/>
        </authorList>
    </citation>
    <scope>NUCLEOTIDE SEQUENCE [LARGE SCALE GENOMIC DNA]</scope>
    <source>
        <strain evidence="1 2">120-4 pot B 10/14</strain>
    </source>
</reference>